<evidence type="ECO:0000313" key="2">
    <source>
        <dbReference type="EMBL" id="GAA2943006.1"/>
    </source>
</evidence>
<reference evidence="3" key="1">
    <citation type="journal article" date="2019" name="Int. J. Syst. Evol. Microbiol.">
        <title>The Global Catalogue of Microorganisms (GCM) 10K type strain sequencing project: providing services to taxonomists for standard genome sequencing and annotation.</title>
        <authorList>
            <consortium name="The Broad Institute Genomics Platform"/>
            <consortium name="The Broad Institute Genome Sequencing Center for Infectious Disease"/>
            <person name="Wu L."/>
            <person name="Ma J."/>
        </authorList>
    </citation>
    <scope>NUCLEOTIDE SEQUENCE [LARGE SCALE GENOMIC DNA]</scope>
    <source>
        <strain evidence="3">JCM 9650</strain>
    </source>
</reference>
<comment type="caution">
    <text evidence="2">The sequence shown here is derived from an EMBL/GenBank/DDBJ whole genome shotgun (WGS) entry which is preliminary data.</text>
</comment>
<proteinExistence type="predicted"/>
<protein>
    <submittedName>
        <fullName evidence="2">Uncharacterized protein</fullName>
    </submittedName>
</protein>
<keyword evidence="3" id="KW-1185">Reference proteome</keyword>
<gene>
    <name evidence="2" type="ORF">GCM10010478_50710</name>
</gene>
<feature type="region of interest" description="Disordered" evidence="1">
    <location>
        <begin position="151"/>
        <end position="198"/>
    </location>
</feature>
<organism evidence="2 3">
    <name type="scientific">Streptomyces erythrogriseus</name>
    <dbReference type="NCBI Taxonomy" id="284027"/>
    <lineage>
        <taxon>Bacteria</taxon>
        <taxon>Bacillati</taxon>
        <taxon>Actinomycetota</taxon>
        <taxon>Actinomycetes</taxon>
        <taxon>Kitasatosporales</taxon>
        <taxon>Streptomycetaceae</taxon>
        <taxon>Streptomyces</taxon>
        <taxon>Streptomyces griseoincarnatus group</taxon>
    </lineage>
</organism>
<evidence type="ECO:0000256" key="1">
    <source>
        <dbReference type="SAM" id="MobiDB-lite"/>
    </source>
</evidence>
<dbReference type="EMBL" id="BAAAVA010000077">
    <property type="protein sequence ID" value="GAA2943006.1"/>
    <property type="molecule type" value="Genomic_DNA"/>
</dbReference>
<feature type="compositionally biased region" description="Basic residues" evidence="1">
    <location>
        <begin position="186"/>
        <end position="198"/>
    </location>
</feature>
<evidence type="ECO:0000313" key="3">
    <source>
        <dbReference type="Proteomes" id="UP001501423"/>
    </source>
</evidence>
<sequence>MTEPAPTTASSLVRVDYHTFELADSDKRVPTGFDTSNGLVFSLPGQVVICTGISAGWVTVSVEVRRYPPERVDTDAWDEIVDHSVETTNGALRVASVMSDTPDLPVLTPQGPGTYRVRVHARGRDTAPDGAVDEPVEEYLLIVWPADRQPGRIHRQSGHYGAQLRAQPSRPAPPVPTTQGDDDIRRRMRKRLQRRRTP</sequence>
<name>A0ABP6JTR7_9ACTN</name>
<dbReference type="Proteomes" id="UP001501423">
    <property type="component" value="Unassembled WGS sequence"/>
</dbReference>
<accession>A0ABP6JTR7</accession>